<dbReference type="OrthoDB" id="9770965at2"/>
<feature type="short sequence motif" description="GXSXG" evidence="2">
    <location>
        <begin position="36"/>
        <end position="40"/>
    </location>
</feature>
<dbReference type="EMBL" id="FOOY01000027">
    <property type="protein sequence ID" value="SFG88594.1"/>
    <property type="molecule type" value="Genomic_DNA"/>
</dbReference>
<sequence>MLIDIVFSGGGVKGFAFAGALQVLERTGYTFKRTAGTSAGSIVAALIAAGYTAKELESIIGDMDTNKLLEPSMRMRFPLVKWLRLYFKMGLFRGDSLEKWIAKLLKAKGIEDFSDLPKDRLKIVVSDVTKARLVVIPDDLQDYGIDSSHFSVARAVRMSCCLPFFFEPVPLYDANGVKSLMVDGGILSNFPLWIYNKEDELPARPFLGLQIVDKDSDFKEATKIKNAAELFRGLFKAMREAHDERVIEKLKGSNIICLPVDKVNTKEFQISSKERNRLFQIGADSVKKFLDQWSY</sequence>
<dbReference type="InterPro" id="IPR016035">
    <property type="entry name" value="Acyl_Trfase/lysoPLipase"/>
</dbReference>
<dbReference type="Pfam" id="PF01734">
    <property type="entry name" value="Patatin"/>
    <property type="match status" value="1"/>
</dbReference>
<dbReference type="PANTHER" id="PTHR46394:SF1">
    <property type="entry name" value="PNPLA DOMAIN-CONTAINING PROTEIN"/>
    <property type="match status" value="1"/>
</dbReference>
<dbReference type="InterPro" id="IPR002641">
    <property type="entry name" value="PNPLA_dom"/>
</dbReference>
<keyword evidence="1 2" id="KW-0443">Lipid metabolism</keyword>
<dbReference type="GO" id="GO:0016787">
    <property type="term" value="F:hydrolase activity"/>
    <property type="evidence" value="ECO:0007669"/>
    <property type="project" value="UniProtKB-UniRule"/>
</dbReference>
<dbReference type="Gene3D" id="3.40.1090.10">
    <property type="entry name" value="Cytosolic phospholipase A2 catalytic domain"/>
    <property type="match status" value="2"/>
</dbReference>
<evidence type="ECO:0000256" key="1">
    <source>
        <dbReference type="ARBA" id="ARBA00023098"/>
    </source>
</evidence>
<gene>
    <name evidence="4" type="ORF">SAMN02982927_03095</name>
</gene>
<reference evidence="5" key="1">
    <citation type="submission" date="2016-10" db="EMBL/GenBank/DDBJ databases">
        <authorList>
            <person name="Varghese N."/>
            <person name="Submissions S."/>
        </authorList>
    </citation>
    <scope>NUCLEOTIDE SEQUENCE [LARGE SCALE GENOMIC DNA]</scope>
    <source>
        <strain evidence="5">ATCC 700379</strain>
    </source>
</reference>
<proteinExistence type="predicted"/>
<accession>A0A1I2VGZ8</accession>
<dbReference type="PROSITE" id="PS51635">
    <property type="entry name" value="PNPLA"/>
    <property type="match status" value="1"/>
</dbReference>
<dbReference type="InterPro" id="IPR052580">
    <property type="entry name" value="Lipid_Hydrolase"/>
</dbReference>
<keyword evidence="2" id="KW-0378">Hydrolase</keyword>
<dbReference type="PANTHER" id="PTHR46394">
    <property type="entry name" value="ANNEXIN"/>
    <property type="match status" value="1"/>
</dbReference>
<evidence type="ECO:0000256" key="2">
    <source>
        <dbReference type="PROSITE-ProRule" id="PRU01161"/>
    </source>
</evidence>
<dbReference type="Proteomes" id="UP000198752">
    <property type="component" value="Unassembled WGS sequence"/>
</dbReference>
<feature type="active site" description="Proton acceptor" evidence="2">
    <location>
        <position position="183"/>
    </location>
</feature>
<organism evidence="4 5">
    <name type="scientific">Sporolactobacillus nakayamae</name>
    <dbReference type="NCBI Taxonomy" id="269670"/>
    <lineage>
        <taxon>Bacteria</taxon>
        <taxon>Bacillati</taxon>
        <taxon>Bacillota</taxon>
        <taxon>Bacilli</taxon>
        <taxon>Bacillales</taxon>
        <taxon>Sporolactobacillaceae</taxon>
        <taxon>Sporolactobacillus</taxon>
    </lineage>
</organism>
<dbReference type="AlphaFoldDB" id="A0A1I2VGZ8"/>
<feature type="short sequence motif" description="DGA/G" evidence="2">
    <location>
        <begin position="183"/>
        <end position="185"/>
    </location>
</feature>
<dbReference type="RefSeq" id="WP_093674476.1">
    <property type="nucleotide sequence ID" value="NZ_FOOY01000027.1"/>
</dbReference>
<keyword evidence="5" id="KW-1185">Reference proteome</keyword>
<evidence type="ECO:0000259" key="3">
    <source>
        <dbReference type="PROSITE" id="PS51635"/>
    </source>
</evidence>
<dbReference type="CDD" id="cd07207">
    <property type="entry name" value="Pat_ExoU_VipD_like"/>
    <property type="match status" value="1"/>
</dbReference>
<feature type="active site" description="Nucleophile" evidence="2">
    <location>
        <position position="38"/>
    </location>
</feature>
<feature type="domain" description="PNPLA" evidence="3">
    <location>
        <begin position="5"/>
        <end position="196"/>
    </location>
</feature>
<dbReference type="STRING" id="269670.SAMN02982927_03095"/>
<protein>
    <submittedName>
        <fullName evidence="4">NTE family protein</fullName>
    </submittedName>
</protein>
<keyword evidence="2" id="KW-0442">Lipid degradation</keyword>
<feature type="short sequence motif" description="GXGXXG" evidence="2">
    <location>
        <begin position="9"/>
        <end position="14"/>
    </location>
</feature>
<dbReference type="SUPFAM" id="SSF52151">
    <property type="entry name" value="FabD/lysophospholipase-like"/>
    <property type="match status" value="1"/>
</dbReference>
<evidence type="ECO:0000313" key="4">
    <source>
        <dbReference type="EMBL" id="SFG88594.1"/>
    </source>
</evidence>
<dbReference type="GO" id="GO:0016042">
    <property type="term" value="P:lipid catabolic process"/>
    <property type="evidence" value="ECO:0007669"/>
    <property type="project" value="UniProtKB-UniRule"/>
</dbReference>
<evidence type="ECO:0000313" key="5">
    <source>
        <dbReference type="Proteomes" id="UP000198752"/>
    </source>
</evidence>
<name>A0A1I2VGZ8_9BACL</name>